<dbReference type="NCBIfam" id="TIGR01976">
    <property type="entry name" value="am_tr_V_VC1184"/>
    <property type="match status" value="1"/>
</dbReference>
<sequence>MSAYPIDEIRKQFPALGRTYHGKPVVFLDGPGGSQVVQGAIDAMVAYMSNGNANLHGQFPTSRETEAMIRDSREAVADLVNAHPDEVAFGQNATSLAFSIARALSRDWKPGDEIVLTEMDHPANIDPWLSAAEDKGVKVNWIPVDSGTLTLDLSNLDSLISSRTRLVAVTLASNAVGTIPDLRPIIRKAREAGALTAVDAVHAVPHFAIDREELDADFLLFSAYKFFGPHIGMAVIRSSVFKELKPYKVAPSDADYPDNLQTGTQNFAGIAGVKESIGFIESLGNGETRRERILDGYGRIEAHENALADKIRAELGAIEGIRLYQAPHTIEKTPTFAFTADGLSPAEFSRRMADEHSIFVADGHFYATRLAERAGVHESGCWIRAGLAPYNTEFEIDRFLEATREIVRTPALQAGGRV</sequence>
<dbReference type="Pfam" id="PF00266">
    <property type="entry name" value="Aminotran_5"/>
    <property type="match status" value="1"/>
</dbReference>
<evidence type="ECO:0000259" key="1">
    <source>
        <dbReference type="Pfam" id="PF00266"/>
    </source>
</evidence>
<dbReference type="InterPro" id="IPR000192">
    <property type="entry name" value="Aminotrans_V_dom"/>
</dbReference>
<gene>
    <name evidence="2" type="ORF">AV656_07785</name>
</gene>
<dbReference type="Gene3D" id="3.40.640.10">
    <property type="entry name" value="Type I PLP-dependent aspartate aminotransferase-like (Major domain)"/>
    <property type="match status" value="1"/>
</dbReference>
<dbReference type="InterPro" id="IPR015424">
    <property type="entry name" value="PyrdxlP-dep_Trfase"/>
</dbReference>
<dbReference type="OrthoDB" id="9804366at2"/>
<dbReference type="InterPro" id="IPR015422">
    <property type="entry name" value="PyrdxlP-dep_Trfase_small"/>
</dbReference>
<evidence type="ECO:0000313" key="3">
    <source>
        <dbReference type="Proteomes" id="UP000076490"/>
    </source>
</evidence>
<dbReference type="PANTHER" id="PTHR43586">
    <property type="entry name" value="CYSTEINE DESULFURASE"/>
    <property type="match status" value="1"/>
</dbReference>
<dbReference type="Proteomes" id="UP000076490">
    <property type="component" value="Unassembled WGS sequence"/>
</dbReference>
<protein>
    <submittedName>
        <fullName evidence="2">Cysteine desulfurase</fullName>
    </submittedName>
</protein>
<dbReference type="InterPro" id="IPR011340">
    <property type="entry name" value="Cys_dSase-rel"/>
</dbReference>
<dbReference type="RefSeq" id="WP_063180679.1">
    <property type="nucleotide sequence ID" value="NZ_LQNT01000009.1"/>
</dbReference>
<accession>A0A165H530</accession>
<comment type="caution">
    <text evidence="2">The sequence shown here is derived from an EMBL/GenBank/DDBJ whole genome shotgun (WGS) entry which is preliminary data.</text>
</comment>
<name>A0A165H530_9BACL</name>
<proteinExistence type="predicted"/>
<dbReference type="InterPro" id="IPR015421">
    <property type="entry name" value="PyrdxlP-dep_Trfase_major"/>
</dbReference>
<dbReference type="PANTHER" id="PTHR43586:SF21">
    <property type="entry name" value="PYRIDOXAL PHOSPHATE (PLP)-DEPENDENT ASPARTATE AMINOTRANSFERASE SUPERFAMILY"/>
    <property type="match status" value="1"/>
</dbReference>
<evidence type="ECO:0000313" key="2">
    <source>
        <dbReference type="EMBL" id="KZE38794.1"/>
    </source>
</evidence>
<dbReference type="AlphaFoldDB" id="A0A165H530"/>
<dbReference type="GO" id="GO:0003824">
    <property type="term" value="F:catalytic activity"/>
    <property type="evidence" value="ECO:0007669"/>
    <property type="project" value="UniProtKB-ARBA"/>
</dbReference>
<dbReference type="SUPFAM" id="SSF53383">
    <property type="entry name" value="PLP-dependent transferases"/>
    <property type="match status" value="1"/>
</dbReference>
<dbReference type="EMBL" id="LQNT01000009">
    <property type="protein sequence ID" value="KZE38794.1"/>
    <property type="molecule type" value="Genomic_DNA"/>
</dbReference>
<feature type="domain" description="Aminotransferase class V" evidence="1">
    <location>
        <begin position="26"/>
        <end position="399"/>
    </location>
</feature>
<reference evidence="2 3" key="1">
    <citation type="submission" date="2016-01" db="EMBL/GenBank/DDBJ databases">
        <title>Whole genome sequencing of Bhargavaea cecembensis T14.</title>
        <authorList>
            <person name="Hong K.W."/>
        </authorList>
    </citation>
    <scope>NUCLEOTIDE SEQUENCE [LARGE SCALE GENOMIC DNA]</scope>
    <source>
        <strain evidence="2 3">T14</strain>
    </source>
</reference>
<dbReference type="Gene3D" id="3.90.1150.10">
    <property type="entry name" value="Aspartate Aminotransferase, domain 1"/>
    <property type="match status" value="1"/>
</dbReference>
<organism evidence="2 3">
    <name type="scientific">Bhargavaea cecembensis</name>
    <dbReference type="NCBI Taxonomy" id="394098"/>
    <lineage>
        <taxon>Bacteria</taxon>
        <taxon>Bacillati</taxon>
        <taxon>Bacillota</taxon>
        <taxon>Bacilli</taxon>
        <taxon>Bacillales</taxon>
        <taxon>Caryophanaceae</taxon>
        <taxon>Bhargavaea</taxon>
    </lineage>
</organism>